<gene>
    <name evidence="2" type="ORF">Bca52824_023547</name>
</gene>
<dbReference type="Gene3D" id="3.30.565.10">
    <property type="entry name" value="Histidine kinase-like ATPase, C-terminal domain"/>
    <property type="match status" value="1"/>
</dbReference>
<proteinExistence type="inferred from homology"/>
<dbReference type="InterPro" id="IPR038973">
    <property type="entry name" value="MutL/Mlh/Pms-like"/>
</dbReference>
<comment type="caution">
    <text evidence="2">The sequence shown here is derived from an EMBL/GenBank/DDBJ whole genome shotgun (WGS) entry which is preliminary data.</text>
</comment>
<reference evidence="2 3" key="1">
    <citation type="submission" date="2020-02" db="EMBL/GenBank/DDBJ databases">
        <authorList>
            <person name="Ma Q."/>
            <person name="Huang Y."/>
            <person name="Song X."/>
            <person name="Pei D."/>
        </authorList>
    </citation>
    <scope>NUCLEOTIDE SEQUENCE [LARGE SCALE GENOMIC DNA]</scope>
    <source>
        <strain evidence="2">Sxm20200214</strain>
        <tissue evidence="2">Leaf</tissue>
    </source>
</reference>
<sequence>MQGDPSPVTKLINRAAVHRVCSGQVILDLSAWPSRNLWRTISTPEPLVLVLKHHTSKLEDFTDLQSLTTSGFRGEGLSSLSALGNLRVETRTKKEHVATLLTFDHSGLLVAEKKIARQIG</sequence>
<keyword evidence="3" id="KW-1185">Reference proteome</keyword>
<organism evidence="2 3">
    <name type="scientific">Brassica carinata</name>
    <name type="common">Ethiopian mustard</name>
    <name type="synonym">Abyssinian cabbage</name>
    <dbReference type="NCBI Taxonomy" id="52824"/>
    <lineage>
        <taxon>Eukaryota</taxon>
        <taxon>Viridiplantae</taxon>
        <taxon>Streptophyta</taxon>
        <taxon>Embryophyta</taxon>
        <taxon>Tracheophyta</taxon>
        <taxon>Spermatophyta</taxon>
        <taxon>Magnoliopsida</taxon>
        <taxon>eudicotyledons</taxon>
        <taxon>Gunneridae</taxon>
        <taxon>Pentapetalae</taxon>
        <taxon>rosids</taxon>
        <taxon>malvids</taxon>
        <taxon>Brassicales</taxon>
        <taxon>Brassicaceae</taxon>
        <taxon>Brassiceae</taxon>
        <taxon>Brassica</taxon>
    </lineage>
</organism>
<dbReference type="GO" id="GO:0006298">
    <property type="term" value="P:mismatch repair"/>
    <property type="evidence" value="ECO:0007669"/>
    <property type="project" value="InterPro"/>
</dbReference>
<protein>
    <submittedName>
        <fullName evidence="2">Uncharacterized protein</fullName>
    </submittedName>
</protein>
<dbReference type="EMBL" id="JAAMPC010000005">
    <property type="protein sequence ID" value="KAG2311990.1"/>
    <property type="molecule type" value="Genomic_DNA"/>
</dbReference>
<comment type="similarity">
    <text evidence="1">Belongs to the DNA mismatch repair MutL/HexB family.</text>
</comment>
<dbReference type="PROSITE" id="PS00058">
    <property type="entry name" value="DNA_MISMATCH_REPAIR_1"/>
    <property type="match status" value="1"/>
</dbReference>
<dbReference type="GO" id="GO:0016887">
    <property type="term" value="F:ATP hydrolysis activity"/>
    <property type="evidence" value="ECO:0007669"/>
    <property type="project" value="InterPro"/>
</dbReference>
<dbReference type="SUPFAM" id="SSF55874">
    <property type="entry name" value="ATPase domain of HSP90 chaperone/DNA topoisomerase II/histidine kinase"/>
    <property type="match status" value="1"/>
</dbReference>
<accession>A0A8X7VIG0</accession>
<dbReference type="GO" id="GO:0140664">
    <property type="term" value="F:ATP-dependent DNA damage sensor activity"/>
    <property type="evidence" value="ECO:0007669"/>
    <property type="project" value="InterPro"/>
</dbReference>
<evidence type="ECO:0000313" key="2">
    <source>
        <dbReference type="EMBL" id="KAG2311990.1"/>
    </source>
</evidence>
<dbReference type="AlphaFoldDB" id="A0A8X7VIG0"/>
<dbReference type="Proteomes" id="UP000886595">
    <property type="component" value="Unassembled WGS sequence"/>
</dbReference>
<dbReference type="OrthoDB" id="10254304at2759"/>
<dbReference type="PANTHER" id="PTHR10073:SF52">
    <property type="entry name" value="MISMATCH REPAIR ENDONUCLEASE PMS2"/>
    <property type="match status" value="1"/>
</dbReference>
<name>A0A8X7VIG0_BRACI</name>
<dbReference type="InterPro" id="IPR014762">
    <property type="entry name" value="DNA_mismatch_repair_CS"/>
</dbReference>
<dbReference type="InterPro" id="IPR036890">
    <property type="entry name" value="HATPase_C_sf"/>
</dbReference>
<dbReference type="PANTHER" id="PTHR10073">
    <property type="entry name" value="DNA MISMATCH REPAIR PROTEIN MLH, PMS, MUTL"/>
    <property type="match status" value="1"/>
</dbReference>
<dbReference type="GO" id="GO:0032389">
    <property type="term" value="C:MutLalpha complex"/>
    <property type="evidence" value="ECO:0007669"/>
    <property type="project" value="TreeGrafter"/>
</dbReference>
<evidence type="ECO:0000256" key="1">
    <source>
        <dbReference type="ARBA" id="ARBA00006082"/>
    </source>
</evidence>
<evidence type="ECO:0000313" key="3">
    <source>
        <dbReference type="Proteomes" id="UP000886595"/>
    </source>
</evidence>